<sequence>MNPVFFNAGKHHFPDIARRIIDYAKSDECKEEYIIERIKGLDGVTDIYVGSLSPQEIENEVFQFIESQGVKDLESYRVYLETKGDIKRFGYYYQYTLSDKTIFTLRLIEDTKYIHIHPARYSPNTFRIRGNTLKTIIITTFLAIRDQKSFSDLNVVNSAREKLGLSPLPEVPSKITSMLCTLQEYV</sequence>
<gene>
    <name evidence="1" type="ORF">UABAM_03071</name>
</gene>
<reference evidence="1 2" key="1">
    <citation type="submission" date="2019-08" db="EMBL/GenBank/DDBJ databases">
        <title>Complete genome sequence of Candidatus Uab amorphum.</title>
        <authorList>
            <person name="Shiratori T."/>
            <person name="Suzuki S."/>
            <person name="Kakizawa Y."/>
            <person name="Ishida K."/>
        </authorList>
    </citation>
    <scope>NUCLEOTIDE SEQUENCE [LARGE SCALE GENOMIC DNA]</scope>
    <source>
        <strain evidence="1 2">SRT547</strain>
    </source>
</reference>
<accession>A0A5S9IPC3</accession>
<keyword evidence="2" id="KW-1185">Reference proteome</keyword>
<organism evidence="1 2">
    <name type="scientific">Uabimicrobium amorphum</name>
    <dbReference type="NCBI Taxonomy" id="2596890"/>
    <lineage>
        <taxon>Bacteria</taxon>
        <taxon>Pseudomonadati</taxon>
        <taxon>Planctomycetota</taxon>
        <taxon>Candidatus Uabimicrobiia</taxon>
        <taxon>Candidatus Uabimicrobiales</taxon>
        <taxon>Candidatus Uabimicrobiaceae</taxon>
        <taxon>Candidatus Uabimicrobium</taxon>
    </lineage>
</organism>
<proteinExistence type="predicted"/>
<evidence type="ECO:0000313" key="1">
    <source>
        <dbReference type="EMBL" id="BBM84710.1"/>
    </source>
</evidence>
<protein>
    <submittedName>
        <fullName evidence="1">Uncharacterized protein</fullName>
    </submittedName>
</protein>
<name>A0A5S9IPC3_UABAM</name>
<evidence type="ECO:0000313" key="2">
    <source>
        <dbReference type="Proteomes" id="UP000326354"/>
    </source>
</evidence>
<dbReference type="OrthoDB" id="1121210at2"/>
<dbReference type="AlphaFoldDB" id="A0A5S9IPC3"/>
<dbReference type="RefSeq" id="WP_151968845.1">
    <property type="nucleotide sequence ID" value="NZ_AP019860.1"/>
</dbReference>
<dbReference type="Proteomes" id="UP000326354">
    <property type="component" value="Chromosome"/>
</dbReference>
<dbReference type="KEGG" id="uam:UABAM_03071"/>
<dbReference type="EMBL" id="AP019860">
    <property type="protein sequence ID" value="BBM84710.1"/>
    <property type="molecule type" value="Genomic_DNA"/>
</dbReference>